<organism evidence="4 5">
    <name type="scientific">Alicyclobacillus fodiniaquatilis</name>
    <dbReference type="NCBI Taxonomy" id="1661150"/>
    <lineage>
        <taxon>Bacteria</taxon>
        <taxon>Bacillati</taxon>
        <taxon>Bacillota</taxon>
        <taxon>Bacilli</taxon>
        <taxon>Bacillales</taxon>
        <taxon>Alicyclobacillaceae</taxon>
        <taxon>Alicyclobacillus</taxon>
    </lineage>
</organism>
<comment type="similarity">
    <text evidence="1 3">Belongs to the short-chain dehydrogenases/reductases (SDR) family.</text>
</comment>
<dbReference type="PANTHER" id="PTHR42901">
    <property type="entry name" value="ALCOHOL DEHYDROGENASE"/>
    <property type="match status" value="1"/>
</dbReference>
<dbReference type="PANTHER" id="PTHR42901:SF1">
    <property type="entry name" value="ALCOHOL DEHYDROGENASE"/>
    <property type="match status" value="1"/>
</dbReference>
<evidence type="ECO:0000256" key="1">
    <source>
        <dbReference type="ARBA" id="ARBA00006484"/>
    </source>
</evidence>
<dbReference type="InterPro" id="IPR020904">
    <property type="entry name" value="Sc_DH/Rdtase_CS"/>
</dbReference>
<evidence type="ECO:0000256" key="2">
    <source>
        <dbReference type="ARBA" id="ARBA00023002"/>
    </source>
</evidence>
<name>A0ABW4JAV5_9BACL</name>
<protein>
    <submittedName>
        <fullName evidence="4">SDR family NAD(P)-dependent oxidoreductase</fullName>
    </submittedName>
</protein>
<evidence type="ECO:0000313" key="4">
    <source>
        <dbReference type="EMBL" id="MFD1673352.1"/>
    </source>
</evidence>
<dbReference type="PRINTS" id="PR00081">
    <property type="entry name" value="GDHRDH"/>
</dbReference>
<keyword evidence="2" id="KW-0560">Oxidoreductase</keyword>
<dbReference type="Pfam" id="PF00106">
    <property type="entry name" value="adh_short"/>
    <property type="match status" value="1"/>
</dbReference>
<proteinExistence type="inferred from homology"/>
<accession>A0ABW4JAV5</accession>
<dbReference type="EMBL" id="JBHUCX010000004">
    <property type="protein sequence ID" value="MFD1673352.1"/>
    <property type="molecule type" value="Genomic_DNA"/>
</dbReference>
<dbReference type="InterPro" id="IPR002347">
    <property type="entry name" value="SDR_fam"/>
</dbReference>
<dbReference type="Proteomes" id="UP001597079">
    <property type="component" value="Unassembled WGS sequence"/>
</dbReference>
<keyword evidence="5" id="KW-1185">Reference proteome</keyword>
<dbReference type="PRINTS" id="PR00080">
    <property type="entry name" value="SDRFAMILY"/>
</dbReference>
<reference evidence="5" key="1">
    <citation type="journal article" date="2019" name="Int. J. Syst. Evol. Microbiol.">
        <title>The Global Catalogue of Microorganisms (GCM) 10K type strain sequencing project: providing services to taxonomists for standard genome sequencing and annotation.</title>
        <authorList>
            <consortium name="The Broad Institute Genomics Platform"/>
            <consortium name="The Broad Institute Genome Sequencing Center for Infectious Disease"/>
            <person name="Wu L."/>
            <person name="Ma J."/>
        </authorList>
    </citation>
    <scope>NUCLEOTIDE SEQUENCE [LARGE SCALE GENOMIC DNA]</scope>
    <source>
        <strain evidence="5">CGMCC 1.12286</strain>
    </source>
</reference>
<evidence type="ECO:0000256" key="3">
    <source>
        <dbReference type="RuleBase" id="RU000363"/>
    </source>
</evidence>
<dbReference type="RefSeq" id="WP_377940721.1">
    <property type="nucleotide sequence ID" value="NZ_JBHUCX010000004.1"/>
</dbReference>
<sequence length="259" mass="27382">MAISGEGKVAIVTGASSGIGYATALALADAGFQLAVGARRQDKLEGLVQAIEQSTGARPFAAALDVTDVSSVESFIEGVLQHYQTVHVLVNNAGKALGIDNIDENADETDWELMLDTNVLGLLRMTKRLVPHLVASGAGHIINIGSIAGHEAYAGGGVYCASKFAVRAITGALRQELLGKPIRITSIDPGMVETEFSVVRYHGDNDKAAQVYEGVRPLTAEDVADCILFAATRKAHVNIDEMIVKTIDQADAKRVARKS</sequence>
<gene>
    <name evidence="4" type="ORF">ACFSB2_01265</name>
</gene>
<dbReference type="InterPro" id="IPR036291">
    <property type="entry name" value="NAD(P)-bd_dom_sf"/>
</dbReference>
<evidence type="ECO:0000313" key="5">
    <source>
        <dbReference type="Proteomes" id="UP001597079"/>
    </source>
</evidence>
<dbReference type="Gene3D" id="3.40.50.720">
    <property type="entry name" value="NAD(P)-binding Rossmann-like Domain"/>
    <property type="match status" value="1"/>
</dbReference>
<dbReference type="SUPFAM" id="SSF51735">
    <property type="entry name" value="NAD(P)-binding Rossmann-fold domains"/>
    <property type="match status" value="1"/>
</dbReference>
<dbReference type="PROSITE" id="PS00061">
    <property type="entry name" value="ADH_SHORT"/>
    <property type="match status" value="1"/>
</dbReference>
<comment type="caution">
    <text evidence="4">The sequence shown here is derived from an EMBL/GenBank/DDBJ whole genome shotgun (WGS) entry which is preliminary data.</text>
</comment>